<dbReference type="EMBL" id="CP074402">
    <property type="protein sequence ID" value="QVJ00384.1"/>
    <property type="molecule type" value="Genomic_DNA"/>
</dbReference>
<dbReference type="Proteomes" id="UP000682416">
    <property type="component" value="Chromosome"/>
</dbReference>
<sequence length="72" mass="7103">MSTTAMNRFTLLCSYLVIPMALFGAVGSAAAGEWGNAGWAATTAAGFFLAALHIPRPAPKGSAAAGGSSTDA</sequence>
<evidence type="ECO:0000256" key="1">
    <source>
        <dbReference type="SAM" id="Phobius"/>
    </source>
</evidence>
<dbReference type="AlphaFoldDB" id="A0A975L5W6"/>
<keyword evidence="1" id="KW-1133">Transmembrane helix</keyword>
<keyword evidence="3" id="KW-1185">Reference proteome</keyword>
<proteinExistence type="predicted"/>
<keyword evidence="1" id="KW-0472">Membrane</keyword>
<evidence type="ECO:0000313" key="2">
    <source>
        <dbReference type="EMBL" id="QVJ00384.1"/>
    </source>
</evidence>
<feature type="transmembrane region" description="Helical" evidence="1">
    <location>
        <begin position="37"/>
        <end position="54"/>
    </location>
</feature>
<name>A0A975L5W6_9ACTN</name>
<evidence type="ECO:0000313" key="3">
    <source>
        <dbReference type="Proteomes" id="UP000682416"/>
    </source>
</evidence>
<dbReference type="KEGG" id="nec:KGD82_16620"/>
<protein>
    <submittedName>
        <fullName evidence="2">Uncharacterized protein</fullName>
    </submittedName>
</protein>
<gene>
    <name evidence="2" type="ORF">KGD82_16620</name>
</gene>
<reference evidence="2" key="1">
    <citation type="submission" date="2021-05" db="EMBL/GenBank/DDBJ databases">
        <authorList>
            <person name="Kaiqin L."/>
            <person name="Jian G."/>
        </authorList>
    </citation>
    <scope>NUCLEOTIDE SEQUENCE</scope>
    <source>
        <strain evidence="2">HDS5</strain>
    </source>
</reference>
<organism evidence="2 3">
    <name type="scientific">Nocardiopsis eucommiae</name>
    <dbReference type="NCBI Taxonomy" id="2831970"/>
    <lineage>
        <taxon>Bacteria</taxon>
        <taxon>Bacillati</taxon>
        <taxon>Actinomycetota</taxon>
        <taxon>Actinomycetes</taxon>
        <taxon>Streptosporangiales</taxon>
        <taxon>Nocardiopsidaceae</taxon>
        <taxon>Nocardiopsis</taxon>
    </lineage>
</organism>
<accession>A0A975L5W6</accession>
<feature type="transmembrane region" description="Helical" evidence="1">
    <location>
        <begin position="12"/>
        <end position="31"/>
    </location>
</feature>
<keyword evidence="1" id="KW-0812">Transmembrane</keyword>